<sequence>MKIMKSAAASLILVLLCVPAFGQDMRARSLEAQRQKAMLEQRALEEKQAAQKEAREALAEIVNDRQAAKAAVADLEQKNGRTEENIADLQQKISELEAQKAVLKQELSNMDAQTRTLVGHVRSNARDALALIKQSQQSALIPGRADVLEELAGQSRFPSIGQIDAMAQILLDEIARSGEVRIEKASIVDRLGREAQADVLTLGEFTAAYSMGDETGFLLYSDASQRFFALSKLPSHRFQKALKAYMSGESPVVPMDLTKGAALRQLTQEKGLAERLPQGGPIIWVILALGGFALLLVLERVIFLLHIRVNASKLMAQIQPLAQNGDWKECLDLLQAQRSKPLARVLAWGVKHRHLERMDMENALQEAILGEIPALERFLSIIAMMAAVAPLLGLLGTVTGMINTFHVITYYGAGDPKMMSGGISEALLTTMLGLAVAIPIMLAHTLLSRRMEGSIAQMEEKAVSLANTIYAVREKE</sequence>
<evidence type="ECO:0000256" key="5">
    <source>
        <dbReference type="ARBA" id="ARBA00023136"/>
    </source>
</evidence>
<evidence type="ECO:0000313" key="12">
    <source>
        <dbReference type="Proteomes" id="UP000183994"/>
    </source>
</evidence>
<dbReference type="GO" id="GO:0017038">
    <property type="term" value="P:protein import"/>
    <property type="evidence" value="ECO:0007669"/>
    <property type="project" value="TreeGrafter"/>
</dbReference>
<keyword evidence="3 8" id="KW-0812">Transmembrane</keyword>
<protein>
    <submittedName>
        <fullName evidence="11">Outer membrane transport energization protein ExbB</fullName>
    </submittedName>
</protein>
<evidence type="ECO:0000256" key="1">
    <source>
        <dbReference type="ARBA" id="ARBA00004651"/>
    </source>
</evidence>
<dbReference type="PANTHER" id="PTHR30625:SF11">
    <property type="entry name" value="MOTA_TOLQ_EXBB PROTON CHANNEL DOMAIN-CONTAINING PROTEIN"/>
    <property type="match status" value="1"/>
</dbReference>
<evidence type="ECO:0000256" key="8">
    <source>
        <dbReference type="SAM" id="Phobius"/>
    </source>
</evidence>
<keyword evidence="5 8" id="KW-0472">Membrane</keyword>
<feature type="chain" id="PRO_5012432213" evidence="9">
    <location>
        <begin position="23"/>
        <end position="476"/>
    </location>
</feature>
<reference evidence="12" key="1">
    <citation type="submission" date="2016-11" db="EMBL/GenBank/DDBJ databases">
        <authorList>
            <person name="Varghese N."/>
            <person name="Submissions S."/>
        </authorList>
    </citation>
    <scope>NUCLEOTIDE SEQUENCE [LARGE SCALE GENOMIC DNA]</scope>
    <source>
        <strain evidence="12">DSM 16219</strain>
    </source>
</reference>
<dbReference type="EMBL" id="FQZU01000003">
    <property type="protein sequence ID" value="SHJ01534.1"/>
    <property type="molecule type" value="Genomic_DNA"/>
</dbReference>
<evidence type="ECO:0000313" key="11">
    <source>
        <dbReference type="EMBL" id="SHJ01534.1"/>
    </source>
</evidence>
<keyword evidence="12" id="KW-1185">Reference proteome</keyword>
<name>A0A1M6FV34_9BACT</name>
<keyword evidence="2" id="KW-1003">Cell membrane</keyword>
<dbReference type="STRING" id="1121393.SAMN02745216_00919"/>
<dbReference type="InterPro" id="IPR017270">
    <property type="entry name" value="MotA/TolQ/ExbB-rel"/>
</dbReference>
<evidence type="ECO:0000259" key="10">
    <source>
        <dbReference type="Pfam" id="PF01618"/>
    </source>
</evidence>
<keyword evidence="6" id="KW-0813">Transport</keyword>
<dbReference type="InterPro" id="IPR002898">
    <property type="entry name" value="MotA_ExbB_proton_chnl"/>
</dbReference>
<keyword evidence="9" id="KW-0732">Signal</keyword>
<evidence type="ECO:0000256" key="4">
    <source>
        <dbReference type="ARBA" id="ARBA00022989"/>
    </source>
</evidence>
<comment type="similarity">
    <text evidence="6">Belongs to the exbB/tolQ family.</text>
</comment>
<feature type="transmembrane region" description="Helical" evidence="8">
    <location>
        <begin position="282"/>
        <end position="305"/>
    </location>
</feature>
<feature type="signal peptide" evidence="9">
    <location>
        <begin position="1"/>
        <end position="22"/>
    </location>
</feature>
<keyword evidence="4 8" id="KW-1133">Transmembrane helix</keyword>
<organism evidence="11 12">
    <name type="scientific">Desulfatibacillum alkenivorans DSM 16219</name>
    <dbReference type="NCBI Taxonomy" id="1121393"/>
    <lineage>
        <taxon>Bacteria</taxon>
        <taxon>Pseudomonadati</taxon>
        <taxon>Thermodesulfobacteriota</taxon>
        <taxon>Desulfobacteria</taxon>
        <taxon>Desulfobacterales</taxon>
        <taxon>Desulfatibacillaceae</taxon>
        <taxon>Desulfatibacillum</taxon>
    </lineage>
</organism>
<feature type="coiled-coil region" evidence="7">
    <location>
        <begin position="27"/>
        <end position="113"/>
    </location>
</feature>
<proteinExistence type="inferred from homology"/>
<dbReference type="RefSeq" id="WP_083610769.1">
    <property type="nucleotide sequence ID" value="NZ_FQZU01000003.1"/>
</dbReference>
<dbReference type="Proteomes" id="UP000183994">
    <property type="component" value="Unassembled WGS sequence"/>
</dbReference>
<evidence type="ECO:0000256" key="7">
    <source>
        <dbReference type="SAM" id="Coils"/>
    </source>
</evidence>
<keyword evidence="7" id="KW-0175">Coiled coil</keyword>
<dbReference type="InterPro" id="IPR050790">
    <property type="entry name" value="ExbB/TolQ_transport"/>
</dbReference>
<feature type="transmembrane region" description="Helical" evidence="8">
    <location>
        <begin position="426"/>
        <end position="447"/>
    </location>
</feature>
<keyword evidence="6" id="KW-0653">Protein transport</keyword>
<evidence type="ECO:0000256" key="3">
    <source>
        <dbReference type="ARBA" id="ARBA00022692"/>
    </source>
</evidence>
<dbReference type="Pfam" id="PF01618">
    <property type="entry name" value="MotA_ExbB"/>
    <property type="match status" value="1"/>
</dbReference>
<feature type="domain" description="MotA/TolQ/ExbB proton channel" evidence="10">
    <location>
        <begin position="339"/>
        <end position="459"/>
    </location>
</feature>
<gene>
    <name evidence="11" type="ORF">SAMN02745216_00919</name>
</gene>
<evidence type="ECO:0000256" key="6">
    <source>
        <dbReference type="RuleBase" id="RU004057"/>
    </source>
</evidence>
<feature type="transmembrane region" description="Helical" evidence="8">
    <location>
        <begin position="378"/>
        <end position="406"/>
    </location>
</feature>
<dbReference type="GO" id="GO:0005886">
    <property type="term" value="C:plasma membrane"/>
    <property type="evidence" value="ECO:0007669"/>
    <property type="project" value="UniProtKB-SubCell"/>
</dbReference>
<dbReference type="PANTHER" id="PTHR30625">
    <property type="entry name" value="PROTEIN TOLQ"/>
    <property type="match status" value="1"/>
</dbReference>
<evidence type="ECO:0000256" key="9">
    <source>
        <dbReference type="SAM" id="SignalP"/>
    </source>
</evidence>
<evidence type="ECO:0000256" key="2">
    <source>
        <dbReference type="ARBA" id="ARBA00022475"/>
    </source>
</evidence>
<dbReference type="PIRSF" id="PIRSF037714">
    <property type="entry name" value="TolR"/>
    <property type="match status" value="1"/>
</dbReference>
<dbReference type="AlphaFoldDB" id="A0A1M6FV34"/>
<comment type="subcellular location">
    <subcellularLocation>
        <location evidence="1">Cell membrane</location>
        <topology evidence="1">Multi-pass membrane protein</topology>
    </subcellularLocation>
    <subcellularLocation>
        <location evidence="6">Membrane</location>
        <topology evidence="6">Multi-pass membrane protein</topology>
    </subcellularLocation>
</comment>
<accession>A0A1M6FV34</accession>